<feature type="non-terminal residue" evidence="2">
    <location>
        <position position="1"/>
    </location>
</feature>
<dbReference type="InterPro" id="IPR036749">
    <property type="entry name" value="Expansin_CBD_sf"/>
</dbReference>
<protein>
    <recommendedName>
        <fullName evidence="1">Expansin-like CBD domain-containing protein</fullName>
    </recommendedName>
</protein>
<dbReference type="PROSITE" id="PS50843">
    <property type="entry name" value="EXPANSIN_CBD"/>
    <property type="match status" value="1"/>
</dbReference>
<reference evidence="2 3" key="1">
    <citation type="journal article" date="2021" name="BMC Genomics">
        <title>Datura genome reveals duplications of psychoactive alkaloid biosynthetic genes and high mutation rate following tissue culture.</title>
        <authorList>
            <person name="Rajewski A."/>
            <person name="Carter-House D."/>
            <person name="Stajich J."/>
            <person name="Litt A."/>
        </authorList>
    </citation>
    <scope>NUCLEOTIDE SEQUENCE [LARGE SCALE GENOMIC DNA]</scope>
    <source>
        <strain evidence="2">AR-01</strain>
    </source>
</reference>
<keyword evidence="3" id="KW-1185">Reference proteome</keyword>
<dbReference type="Pfam" id="PF01357">
    <property type="entry name" value="Expansin_C"/>
    <property type="match status" value="1"/>
</dbReference>
<sequence>SIKGSNTGWQAMSRNWGQNWQSNSNLNGQSLSFQSHYKGFQLPNLYMARKGEYGEKAPRVGVWLYCCGGWFAPA</sequence>
<accession>A0ABS8WP36</accession>
<dbReference type="Gene3D" id="2.60.40.760">
    <property type="entry name" value="Expansin, cellulose-binding-like domain"/>
    <property type="match status" value="1"/>
</dbReference>
<dbReference type="SUPFAM" id="SSF49590">
    <property type="entry name" value="PHL pollen allergen"/>
    <property type="match status" value="1"/>
</dbReference>
<evidence type="ECO:0000313" key="3">
    <source>
        <dbReference type="Proteomes" id="UP000823775"/>
    </source>
</evidence>
<feature type="domain" description="Expansin-like CBD" evidence="1">
    <location>
        <begin position="1"/>
        <end position="34"/>
    </location>
</feature>
<evidence type="ECO:0000313" key="2">
    <source>
        <dbReference type="EMBL" id="MCE3051272.1"/>
    </source>
</evidence>
<name>A0ABS8WP36_DATST</name>
<comment type="caution">
    <text evidence="2">The sequence shown here is derived from an EMBL/GenBank/DDBJ whole genome shotgun (WGS) entry which is preliminary data.</text>
</comment>
<proteinExistence type="predicted"/>
<dbReference type="InterPro" id="IPR007117">
    <property type="entry name" value="Expansin_CBD"/>
</dbReference>
<dbReference type="EMBL" id="JACEIK010008328">
    <property type="protein sequence ID" value="MCE3051272.1"/>
    <property type="molecule type" value="Genomic_DNA"/>
</dbReference>
<organism evidence="2 3">
    <name type="scientific">Datura stramonium</name>
    <name type="common">Jimsonweed</name>
    <name type="synonym">Common thornapple</name>
    <dbReference type="NCBI Taxonomy" id="4076"/>
    <lineage>
        <taxon>Eukaryota</taxon>
        <taxon>Viridiplantae</taxon>
        <taxon>Streptophyta</taxon>
        <taxon>Embryophyta</taxon>
        <taxon>Tracheophyta</taxon>
        <taxon>Spermatophyta</taxon>
        <taxon>Magnoliopsida</taxon>
        <taxon>eudicotyledons</taxon>
        <taxon>Gunneridae</taxon>
        <taxon>Pentapetalae</taxon>
        <taxon>asterids</taxon>
        <taxon>lamiids</taxon>
        <taxon>Solanales</taxon>
        <taxon>Solanaceae</taxon>
        <taxon>Solanoideae</taxon>
        <taxon>Datureae</taxon>
        <taxon>Datura</taxon>
    </lineage>
</organism>
<evidence type="ECO:0000259" key="1">
    <source>
        <dbReference type="PROSITE" id="PS50843"/>
    </source>
</evidence>
<dbReference type="Proteomes" id="UP000823775">
    <property type="component" value="Unassembled WGS sequence"/>
</dbReference>
<gene>
    <name evidence="2" type="ORF">HAX54_049309</name>
</gene>